<dbReference type="Pfam" id="PF00126">
    <property type="entry name" value="HTH_1"/>
    <property type="match status" value="1"/>
</dbReference>
<dbReference type="InterPro" id="IPR036390">
    <property type="entry name" value="WH_DNA-bd_sf"/>
</dbReference>
<dbReference type="RefSeq" id="WP_341428984.1">
    <property type="nucleotide sequence ID" value="NZ_JBBUTG010000030.1"/>
</dbReference>
<dbReference type="SUPFAM" id="SSF53850">
    <property type="entry name" value="Periplasmic binding protein-like II"/>
    <property type="match status" value="1"/>
</dbReference>
<keyword evidence="2" id="KW-0805">Transcription regulation</keyword>
<organism evidence="6 7">
    <name type="scientific">Ideonella lacteola</name>
    <dbReference type="NCBI Taxonomy" id="2984193"/>
    <lineage>
        <taxon>Bacteria</taxon>
        <taxon>Pseudomonadati</taxon>
        <taxon>Pseudomonadota</taxon>
        <taxon>Betaproteobacteria</taxon>
        <taxon>Burkholderiales</taxon>
        <taxon>Sphaerotilaceae</taxon>
        <taxon>Ideonella</taxon>
    </lineage>
</organism>
<dbReference type="Gene3D" id="3.40.190.10">
    <property type="entry name" value="Periplasmic binding protein-like II"/>
    <property type="match status" value="2"/>
</dbReference>
<dbReference type="PANTHER" id="PTHR30346">
    <property type="entry name" value="TRANSCRIPTIONAL DUAL REGULATOR HCAR-RELATED"/>
    <property type="match status" value="1"/>
</dbReference>
<keyword evidence="7" id="KW-1185">Reference proteome</keyword>
<protein>
    <submittedName>
        <fullName evidence="6">LysR family transcriptional regulator</fullName>
    </submittedName>
</protein>
<dbReference type="Gene3D" id="1.10.10.10">
    <property type="entry name" value="Winged helix-like DNA-binding domain superfamily/Winged helix DNA-binding domain"/>
    <property type="match status" value="1"/>
</dbReference>
<gene>
    <name evidence="6" type="ORF">AACH06_27315</name>
</gene>
<dbReference type="InterPro" id="IPR036388">
    <property type="entry name" value="WH-like_DNA-bd_sf"/>
</dbReference>
<accession>A0ABU9BX45</accession>
<evidence type="ECO:0000256" key="1">
    <source>
        <dbReference type="ARBA" id="ARBA00009437"/>
    </source>
</evidence>
<comment type="caution">
    <text evidence="6">The sequence shown here is derived from an EMBL/GenBank/DDBJ whole genome shotgun (WGS) entry which is preliminary data.</text>
</comment>
<dbReference type="CDD" id="cd08414">
    <property type="entry name" value="PBP2_LTTR_aromatics_like"/>
    <property type="match status" value="1"/>
</dbReference>
<dbReference type="EMBL" id="JBBUTG010000030">
    <property type="protein sequence ID" value="MEK8034556.1"/>
    <property type="molecule type" value="Genomic_DNA"/>
</dbReference>
<dbReference type="PANTHER" id="PTHR30346:SF0">
    <property type="entry name" value="HCA OPERON TRANSCRIPTIONAL ACTIVATOR HCAR"/>
    <property type="match status" value="1"/>
</dbReference>
<evidence type="ECO:0000256" key="4">
    <source>
        <dbReference type="ARBA" id="ARBA00023163"/>
    </source>
</evidence>
<evidence type="ECO:0000259" key="5">
    <source>
        <dbReference type="PROSITE" id="PS50931"/>
    </source>
</evidence>
<dbReference type="PROSITE" id="PS50931">
    <property type="entry name" value="HTH_LYSR"/>
    <property type="match status" value="1"/>
</dbReference>
<dbReference type="InterPro" id="IPR005119">
    <property type="entry name" value="LysR_subst-bd"/>
</dbReference>
<evidence type="ECO:0000313" key="7">
    <source>
        <dbReference type="Proteomes" id="UP001371218"/>
    </source>
</evidence>
<reference evidence="6 7" key="1">
    <citation type="submission" date="2024-04" db="EMBL/GenBank/DDBJ databases">
        <title>Novel species of the genus Ideonella isolated from streams.</title>
        <authorList>
            <person name="Lu H."/>
        </authorList>
    </citation>
    <scope>NUCLEOTIDE SEQUENCE [LARGE SCALE GENOMIC DNA]</scope>
    <source>
        <strain evidence="6 7">DXS29W</strain>
    </source>
</reference>
<keyword evidence="4" id="KW-0804">Transcription</keyword>
<dbReference type="InterPro" id="IPR000847">
    <property type="entry name" value="LysR_HTH_N"/>
</dbReference>
<name>A0ABU9BX45_9BURK</name>
<feature type="domain" description="HTH lysR-type" evidence="5">
    <location>
        <begin position="5"/>
        <end position="62"/>
    </location>
</feature>
<dbReference type="Pfam" id="PF03466">
    <property type="entry name" value="LysR_substrate"/>
    <property type="match status" value="1"/>
</dbReference>
<evidence type="ECO:0000313" key="6">
    <source>
        <dbReference type="EMBL" id="MEK8034556.1"/>
    </source>
</evidence>
<dbReference type="PRINTS" id="PR00039">
    <property type="entry name" value="HTHLYSR"/>
</dbReference>
<sequence>MRPELKLRQLTYFIAVAEELSFRRAAERLFITQPPLSRQIKMLEDALGTPLFERDRQGVRLTEAGHGFLADARSLLRESEQVMVRFKPKPAGAKLVLTLGITTVIDVGLFAGVDVEFEKICPGVRVIVKPQISAHSIRDLNQGTIDVAVIGLPSRADGLVVEHLCDDPLVACIASNHPSAKKRRVSILDLQHDNLFWFDRKLNPAYYDYCQQVFKRVGFNPRRIPEPVDHHVLLGLIAVGQGIALVPRSLNSMTRKGVVFKEVIEGDQLCIRIGAAYPPTRSSPAVLSLVGMLKNRFA</sequence>
<proteinExistence type="inferred from homology"/>
<comment type="similarity">
    <text evidence="1">Belongs to the LysR transcriptional regulatory family.</text>
</comment>
<keyword evidence="3" id="KW-0238">DNA-binding</keyword>
<dbReference type="Proteomes" id="UP001371218">
    <property type="component" value="Unassembled WGS sequence"/>
</dbReference>
<evidence type="ECO:0000256" key="2">
    <source>
        <dbReference type="ARBA" id="ARBA00023015"/>
    </source>
</evidence>
<dbReference type="SUPFAM" id="SSF46785">
    <property type="entry name" value="Winged helix' DNA-binding domain"/>
    <property type="match status" value="1"/>
</dbReference>
<evidence type="ECO:0000256" key="3">
    <source>
        <dbReference type="ARBA" id="ARBA00023125"/>
    </source>
</evidence>